<dbReference type="AlphaFoldDB" id="A0AB34FML1"/>
<keyword evidence="2" id="KW-1185">Reference proteome</keyword>
<dbReference type="Proteomes" id="UP001163105">
    <property type="component" value="Unassembled WGS sequence"/>
</dbReference>
<proteinExistence type="predicted"/>
<protein>
    <submittedName>
        <fullName evidence="1">Uncharacterized protein</fullName>
    </submittedName>
</protein>
<sequence>MAAAPTSSQVRSAGERLGGMLWTSALAEGPSAANARVPGWRCQAAPLARDVSKASSRWEAAK</sequence>
<name>A0AB34FML1_9HYPO</name>
<evidence type="ECO:0000313" key="1">
    <source>
        <dbReference type="EMBL" id="KAJ6439984.1"/>
    </source>
</evidence>
<reference evidence="1" key="1">
    <citation type="submission" date="2023-01" db="EMBL/GenBank/DDBJ databases">
        <title>The growth and conidiation of Purpureocillium lavendulum are regulated by nitrogen source and histone H3K14 acetylation.</title>
        <authorList>
            <person name="Tang P."/>
            <person name="Han J."/>
            <person name="Zhang C."/>
            <person name="Tang P."/>
            <person name="Qi F."/>
            <person name="Zhang K."/>
            <person name="Liang L."/>
        </authorList>
    </citation>
    <scope>NUCLEOTIDE SEQUENCE</scope>
    <source>
        <strain evidence="1">YMF1.00683</strain>
    </source>
</reference>
<evidence type="ECO:0000313" key="2">
    <source>
        <dbReference type="Proteomes" id="UP001163105"/>
    </source>
</evidence>
<accession>A0AB34FML1</accession>
<gene>
    <name evidence="1" type="ORF">O9K51_07875</name>
</gene>
<dbReference type="EMBL" id="JAQHRD010000006">
    <property type="protein sequence ID" value="KAJ6439984.1"/>
    <property type="molecule type" value="Genomic_DNA"/>
</dbReference>
<comment type="caution">
    <text evidence="1">The sequence shown here is derived from an EMBL/GenBank/DDBJ whole genome shotgun (WGS) entry which is preliminary data.</text>
</comment>
<organism evidence="1 2">
    <name type="scientific">Purpureocillium lavendulum</name>
    <dbReference type="NCBI Taxonomy" id="1247861"/>
    <lineage>
        <taxon>Eukaryota</taxon>
        <taxon>Fungi</taxon>
        <taxon>Dikarya</taxon>
        <taxon>Ascomycota</taxon>
        <taxon>Pezizomycotina</taxon>
        <taxon>Sordariomycetes</taxon>
        <taxon>Hypocreomycetidae</taxon>
        <taxon>Hypocreales</taxon>
        <taxon>Ophiocordycipitaceae</taxon>
        <taxon>Purpureocillium</taxon>
    </lineage>
</organism>